<keyword evidence="4" id="KW-0812">Transmembrane</keyword>
<dbReference type="SMART" id="SM00342">
    <property type="entry name" value="HTH_ARAC"/>
    <property type="match status" value="1"/>
</dbReference>
<dbReference type="PROSITE" id="PS01124">
    <property type="entry name" value="HTH_ARAC_FAMILY_2"/>
    <property type="match status" value="1"/>
</dbReference>
<evidence type="ECO:0000313" key="6">
    <source>
        <dbReference type="EMBL" id="KJF42169.1"/>
    </source>
</evidence>
<dbReference type="STRING" id="1544798.LH29_20405"/>
<dbReference type="PRINTS" id="PR00032">
    <property type="entry name" value="HTHARAC"/>
</dbReference>
<dbReference type="GO" id="GO:0043565">
    <property type="term" value="F:sequence-specific DNA binding"/>
    <property type="evidence" value="ECO:0007669"/>
    <property type="project" value="InterPro"/>
</dbReference>
<feature type="transmembrane region" description="Helical" evidence="4">
    <location>
        <begin position="29"/>
        <end position="49"/>
    </location>
</feature>
<keyword evidence="7" id="KW-1185">Reference proteome</keyword>
<feature type="transmembrane region" description="Helical" evidence="4">
    <location>
        <begin position="55"/>
        <end position="78"/>
    </location>
</feature>
<proteinExistence type="predicted"/>
<keyword evidence="4" id="KW-0472">Membrane</keyword>
<dbReference type="Proteomes" id="UP000032544">
    <property type="component" value="Unassembled WGS sequence"/>
</dbReference>
<accession>A0A0D8J5W3</accession>
<dbReference type="SUPFAM" id="SSF46689">
    <property type="entry name" value="Homeodomain-like"/>
    <property type="match status" value="1"/>
</dbReference>
<dbReference type="EMBL" id="JRHC01000006">
    <property type="protein sequence ID" value="KJF42169.1"/>
    <property type="molecule type" value="Genomic_DNA"/>
</dbReference>
<reference evidence="6 7" key="1">
    <citation type="submission" date="2014-09" db="EMBL/GenBank/DDBJ databases">
        <title>Draft Genome Sequence of Draconibacterium sp. JN14CK-3.</title>
        <authorList>
            <person name="Dong C."/>
            <person name="Lai Q."/>
            <person name="Shao Z."/>
        </authorList>
    </citation>
    <scope>NUCLEOTIDE SEQUENCE [LARGE SCALE GENOMIC DNA]</scope>
    <source>
        <strain evidence="6 7">JN14CK-3</strain>
    </source>
</reference>
<evidence type="ECO:0000256" key="1">
    <source>
        <dbReference type="ARBA" id="ARBA00023015"/>
    </source>
</evidence>
<dbReference type="AlphaFoldDB" id="A0A0D8J5W3"/>
<keyword evidence="4" id="KW-1133">Transmembrane helix</keyword>
<comment type="caution">
    <text evidence="6">The sequence shown here is derived from an EMBL/GenBank/DDBJ whole genome shotgun (WGS) entry which is preliminary data.</text>
</comment>
<keyword evidence="1" id="KW-0805">Transcription regulation</keyword>
<dbReference type="Pfam" id="PF12833">
    <property type="entry name" value="HTH_18"/>
    <property type="match status" value="1"/>
</dbReference>
<dbReference type="Gene3D" id="1.10.10.60">
    <property type="entry name" value="Homeodomain-like"/>
    <property type="match status" value="2"/>
</dbReference>
<keyword evidence="3" id="KW-0804">Transcription</keyword>
<feature type="transmembrane region" description="Helical" evidence="4">
    <location>
        <begin position="173"/>
        <end position="190"/>
    </location>
</feature>
<dbReference type="OrthoDB" id="1157591at2"/>
<keyword evidence="2" id="KW-0238">DNA-binding</keyword>
<dbReference type="InterPro" id="IPR020449">
    <property type="entry name" value="Tscrpt_reg_AraC-type_HTH"/>
</dbReference>
<gene>
    <name evidence="6" type="ORF">LH29_20405</name>
</gene>
<feature type="domain" description="HTH araC/xylS-type" evidence="5">
    <location>
        <begin position="249"/>
        <end position="353"/>
    </location>
</feature>
<feature type="transmembrane region" description="Helical" evidence="4">
    <location>
        <begin position="90"/>
        <end position="110"/>
    </location>
</feature>
<feature type="transmembrane region" description="Helical" evidence="4">
    <location>
        <begin position="130"/>
        <end position="153"/>
    </location>
</feature>
<dbReference type="GO" id="GO:0003700">
    <property type="term" value="F:DNA-binding transcription factor activity"/>
    <property type="evidence" value="ECO:0007669"/>
    <property type="project" value="InterPro"/>
</dbReference>
<feature type="transmembrane region" description="Helical" evidence="4">
    <location>
        <begin position="196"/>
        <end position="214"/>
    </location>
</feature>
<protein>
    <recommendedName>
        <fullName evidence="5">HTH araC/xylS-type domain-containing protein</fullName>
    </recommendedName>
</protein>
<dbReference type="InterPro" id="IPR009057">
    <property type="entry name" value="Homeodomain-like_sf"/>
</dbReference>
<evidence type="ECO:0000256" key="2">
    <source>
        <dbReference type="ARBA" id="ARBA00023125"/>
    </source>
</evidence>
<evidence type="ECO:0000256" key="3">
    <source>
        <dbReference type="ARBA" id="ARBA00023163"/>
    </source>
</evidence>
<dbReference type="PATRIC" id="fig|1544798.3.peg.4257"/>
<dbReference type="PANTHER" id="PTHR43280:SF29">
    <property type="entry name" value="ARAC-FAMILY TRANSCRIPTIONAL REGULATOR"/>
    <property type="match status" value="1"/>
</dbReference>
<name>A0A0D8J5W3_9BACT</name>
<evidence type="ECO:0000259" key="5">
    <source>
        <dbReference type="PROSITE" id="PS01124"/>
    </source>
</evidence>
<evidence type="ECO:0000256" key="4">
    <source>
        <dbReference type="SAM" id="Phobius"/>
    </source>
</evidence>
<dbReference type="PANTHER" id="PTHR43280">
    <property type="entry name" value="ARAC-FAMILY TRANSCRIPTIONAL REGULATOR"/>
    <property type="match status" value="1"/>
</dbReference>
<sequence length="357" mass="42145">MIFIAGISIAVFFELMLLFKKNKTRSDKILVVWMFLISVHMFLFFMNYTKEDLNYPFLLGFGLPLPLIHGVMLYLYVASSTRQLPKKRNFLALHFVPITAAYIYLIPYFLRPAQEKIFIYENNGVGYEIFMKLLFLAYAITGIGYQVWSIILLERHKKNILNQFSDIEKRDLTWLRILLWGMAVIWFVVILDVDDYYDFLTVTFFVFVMGFFGIRQVAVYPQQHGTEQKLKGKYLKSGLKKDASEELYRKLTHYMDEEKPYTKNDLLINELASEFTVHPNYLSQVINEKEGKNFYEFVNHYRVEEFKRLIAIPKNQQLTLLSLAFECGFNSKSSFNRYFKKSTGQTPSQYFSLITSK</sequence>
<dbReference type="InterPro" id="IPR018060">
    <property type="entry name" value="HTH_AraC"/>
</dbReference>
<evidence type="ECO:0000313" key="7">
    <source>
        <dbReference type="Proteomes" id="UP000032544"/>
    </source>
</evidence>
<organism evidence="6 7">
    <name type="scientific">Draconibacterium sediminis</name>
    <dbReference type="NCBI Taxonomy" id="1544798"/>
    <lineage>
        <taxon>Bacteria</taxon>
        <taxon>Pseudomonadati</taxon>
        <taxon>Bacteroidota</taxon>
        <taxon>Bacteroidia</taxon>
        <taxon>Marinilabiliales</taxon>
        <taxon>Prolixibacteraceae</taxon>
        <taxon>Draconibacterium</taxon>
    </lineage>
</organism>